<comment type="caution">
    <text evidence="2">The sequence shown here is derived from an EMBL/GenBank/DDBJ whole genome shotgun (WGS) entry which is preliminary data.</text>
</comment>
<reference evidence="2 3" key="1">
    <citation type="submission" date="2019-04" db="EMBL/GenBank/DDBJ databases">
        <title>Shimia ponticola sp. nov., isolated from seawater.</title>
        <authorList>
            <person name="Kim Y.-O."/>
            <person name="Yoon J.-H."/>
        </authorList>
    </citation>
    <scope>NUCLEOTIDE SEQUENCE [LARGE SCALE GENOMIC DNA]</scope>
    <source>
        <strain evidence="2 3">MYP11</strain>
    </source>
</reference>
<evidence type="ECO:0000313" key="2">
    <source>
        <dbReference type="EMBL" id="THH35708.1"/>
    </source>
</evidence>
<proteinExistence type="predicted"/>
<organism evidence="2 3">
    <name type="scientific">Aliishimia ponticola</name>
    <dbReference type="NCBI Taxonomy" id="2499833"/>
    <lineage>
        <taxon>Bacteria</taxon>
        <taxon>Pseudomonadati</taxon>
        <taxon>Pseudomonadota</taxon>
        <taxon>Alphaproteobacteria</taxon>
        <taxon>Rhodobacterales</taxon>
        <taxon>Paracoccaceae</taxon>
        <taxon>Aliishimia</taxon>
    </lineage>
</organism>
<name>A0A4S4NCC6_9RHOB</name>
<dbReference type="RefSeq" id="WP_136463178.1">
    <property type="nucleotide sequence ID" value="NZ_SRKY01000003.1"/>
</dbReference>
<sequence>MKPDIETLVPGNFVLRAKDVHVANTSRSGLSEKKPPAGHSAGSVVRQKPFRIRIAPRFCATLFDMSALDLVDRTIDRIPVILAPAVCCAESLQAGVRRPSACPERVSDVRESFPGE</sequence>
<evidence type="ECO:0000256" key="1">
    <source>
        <dbReference type="SAM" id="MobiDB-lite"/>
    </source>
</evidence>
<gene>
    <name evidence="2" type="ORF">E4Z66_11510</name>
</gene>
<feature type="region of interest" description="Disordered" evidence="1">
    <location>
        <begin position="25"/>
        <end position="44"/>
    </location>
</feature>
<protein>
    <submittedName>
        <fullName evidence="2">Uncharacterized protein</fullName>
    </submittedName>
</protein>
<keyword evidence="3" id="KW-1185">Reference proteome</keyword>
<dbReference type="EMBL" id="SRKY01000003">
    <property type="protein sequence ID" value="THH35708.1"/>
    <property type="molecule type" value="Genomic_DNA"/>
</dbReference>
<dbReference type="AlphaFoldDB" id="A0A4S4NCC6"/>
<dbReference type="Proteomes" id="UP000306602">
    <property type="component" value="Unassembled WGS sequence"/>
</dbReference>
<evidence type="ECO:0000313" key="3">
    <source>
        <dbReference type="Proteomes" id="UP000306602"/>
    </source>
</evidence>
<accession>A0A4S4NCC6</accession>